<evidence type="ECO:0000313" key="1">
    <source>
        <dbReference type="EMBL" id="TDN43808.1"/>
    </source>
</evidence>
<evidence type="ECO:0008006" key="3">
    <source>
        <dbReference type="Google" id="ProtNLM"/>
    </source>
</evidence>
<dbReference type="AlphaFoldDB" id="A0A4R6DI84"/>
<reference evidence="1 2" key="1">
    <citation type="submission" date="2019-03" db="EMBL/GenBank/DDBJ databases">
        <title>Genomic Encyclopedia of Type Strains, Phase IV (KMG-IV): sequencing the most valuable type-strain genomes for metagenomic binning, comparative biology and taxonomic classification.</title>
        <authorList>
            <person name="Goeker M."/>
        </authorList>
    </citation>
    <scope>NUCLEOTIDE SEQUENCE [LARGE SCALE GENOMIC DNA]</scope>
    <source>
        <strain evidence="1 2">DSM 12121</strain>
    </source>
</reference>
<evidence type="ECO:0000313" key="2">
    <source>
        <dbReference type="Proteomes" id="UP000295129"/>
    </source>
</evidence>
<keyword evidence="2" id="KW-1185">Reference proteome</keyword>
<protein>
    <recommendedName>
        <fullName evidence="3">DOMON-like domain-containing protein</fullName>
    </recommendedName>
</protein>
<comment type="caution">
    <text evidence="1">The sequence shown here is derived from an EMBL/GenBank/DDBJ whole genome shotgun (WGS) entry which is preliminary data.</text>
</comment>
<dbReference type="OrthoDB" id="190583at2"/>
<organism evidence="1 2">
    <name type="scientific">Azoarcus indigens</name>
    <dbReference type="NCBI Taxonomy" id="29545"/>
    <lineage>
        <taxon>Bacteria</taxon>
        <taxon>Pseudomonadati</taxon>
        <taxon>Pseudomonadota</taxon>
        <taxon>Betaproteobacteria</taxon>
        <taxon>Rhodocyclales</taxon>
        <taxon>Zoogloeaceae</taxon>
        <taxon>Azoarcus</taxon>
    </lineage>
</organism>
<sequence>MVSPLLTLQPHPTTAAGPVRQLTAAVDVTADGGLRLVYRLQADFDALRLPPATLPAAADGLWQHTCFEAFVARAGEAAYLEFNFAPSGQWAAYRFCASRERDPDAPPPHPPRLQKVRRESGTLIAEILLDPAALPPRAPEAQLQLGLSAVIESAGGKLAYWALHHPRPKPDFHDRRAFTATLAWAPLPTHP</sequence>
<dbReference type="Gene3D" id="2.60.40.1190">
    <property type="match status" value="1"/>
</dbReference>
<dbReference type="CDD" id="cd09627">
    <property type="entry name" value="DOMON_murB_like"/>
    <property type="match status" value="1"/>
</dbReference>
<proteinExistence type="predicted"/>
<accession>A0A4R6DI84</accession>
<dbReference type="RefSeq" id="WP_133595133.1">
    <property type="nucleotide sequence ID" value="NZ_SNVV01000037.1"/>
</dbReference>
<name>A0A4R6DI84_9RHOO</name>
<dbReference type="EMBL" id="SNVV01000037">
    <property type="protein sequence ID" value="TDN43808.1"/>
    <property type="molecule type" value="Genomic_DNA"/>
</dbReference>
<gene>
    <name evidence="1" type="ORF">C7389_13710</name>
</gene>
<dbReference type="Proteomes" id="UP000295129">
    <property type="component" value="Unassembled WGS sequence"/>
</dbReference>